<dbReference type="InterPro" id="IPR013761">
    <property type="entry name" value="SAM/pointed_sf"/>
</dbReference>
<dbReference type="InterPro" id="IPR001660">
    <property type="entry name" value="SAM"/>
</dbReference>
<dbReference type="InterPro" id="IPR037622">
    <property type="entry name" value="LIP-1_SAM_3"/>
</dbReference>
<dbReference type="FunFam" id="1.10.150.50:FF:000004">
    <property type="entry name" value="PTPRF interacting protein alpha 1"/>
    <property type="match status" value="1"/>
</dbReference>
<feature type="compositionally biased region" description="Basic and acidic residues" evidence="8">
    <location>
        <begin position="732"/>
        <end position="743"/>
    </location>
</feature>
<dbReference type="Proteomes" id="UP000287033">
    <property type="component" value="Unassembled WGS sequence"/>
</dbReference>
<proteinExistence type="inferred from homology"/>
<evidence type="ECO:0000256" key="5">
    <source>
        <dbReference type="ARBA" id="ARBA00022737"/>
    </source>
</evidence>
<dbReference type="PROSITE" id="PS50105">
    <property type="entry name" value="SAM_DOMAIN"/>
    <property type="match status" value="3"/>
</dbReference>
<feature type="compositionally biased region" description="Low complexity" evidence="8">
    <location>
        <begin position="683"/>
        <end position="699"/>
    </location>
</feature>
<feature type="compositionally biased region" description="Polar residues" evidence="8">
    <location>
        <begin position="779"/>
        <end position="788"/>
    </location>
</feature>
<feature type="coiled-coil region" evidence="7">
    <location>
        <begin position="619"/>
        <end position="660"/>
    </location>
</feature>
<keyword evidence="4" id="KW-0597">Phosphoprotein</keyword>
<evidence type="ECO:0000256" key="1">
    <source>
        <dbReference type="ARBA" id="ARBA00004496"/>
    </source>
</evidence>
<dbReference type="CDD" id="cd09565">
    <property type="entry name" value="SAM_liprin-alpha1_2_3_4_repeat2"/>
    <property type="match status" value="1"/>
</dbReference>
<dbReference type="Pfam" id="PF00536">
    <property type="entry name" value="SAM_1"/>
    <property type="match status" value="1"/>
</dbReference>
<dbReference type="Pfam" id="PF25526">
    <property type="entry name" value="LIP-1"/>
    <property type="match status" value="1"/>
</dbReference>
<keyword evidence="11" id="KW-1185">Reference proteome</keyword>
<dbReference type="EMBL" id="BEZZ01001071">
    <property type="protein sequence ID" value="GCC37858.1"/>
    <property type="molecule type" value="Genomic_DNA"/>
</dbReference>
<protein>
    <recommendedName>
        <fullName evidence="9">SAM domain-containing protein</fullName>
    </recommendedName>
</protein>
<evidence type="ECO:0000256" key="7">
    <source>
        <dbReference type="SAM" id="Coils"/>
    </source>
</evidence>
<keyword evidence="5" id="KW-0677">Repeat</keyword>
<dbReference type="STRING" id="137246.A0A401T5D3"/>
<feature type="domain" description="SAM" evidence="9">
    <location>
        <begin position="976"/>
        <end position="1033"/>
    </location>
</feature>
<feature type="region of interest" description="Disordered" evidence="8">
    <location>
        <begin position="207"/>
        <end position="232"/>
    </location>
</feature>
<dbReference type="CDD" id="cd09562">
    <property type="entry name" value="SAM_liprin-alpha1_2_3_4_repeat1"/>
    <property type="match status" value="1"/>
</dbReference>
<comment type="similarity">
    <text evidence="2">Belongs to the liprin family. Liprin-alpha subfamily.</text>
</comment>
<reference evidence="10 11" key="1">
    <citation type="journal article" date="2018" name="Nat. Ecol. Evol.">
        <title>Shark genomes provide insights into elasmobranch evolution and the origin of vertebrates.</title>
        <authorList>
            <person name="Hara Y"/>
            <person name="Yamaguchi K"/>
            <person name="Onimaru K"/>
            <person name="Kadota M"/>
            <person name="Koyanagi M"/>
            <person name="Keeley SD"/>
            <person name="Tatsumi K"/>
            <person name="Tanaka K"/>
            <person name="Motone F"/>
            <person name="Kageyama Y"/>
            <person name="Nozu R"/>
            <person name="Adachi N"/>
            <person name="Nishimura O"/>
            <person name="Nakagawa R"/>
            <person name="Tanegashima C"/>
            <person name="Kiyatake I"/>
            <person name="Matsumoto R"/>
            <person name="Murakumo K"/>
            <person name="Nishida K"/>
            <person name="Terakita A"/>
            <person name="Kuratani S"/>
            <person name="Sato K"/>
            <person name="Hyodo S Kuraku.S."/>
        </authorList>
    </citation>
    <scope>NUCLEOTIDE SEQUENCE [LARGE SCALE GENOMIC DNA]</scope>
</reference>
<organism evidence="10 11">
    <name type="scientific">Chiloscyllium punctatum</name>
    <name type="common">Brownbanded bambooshark</name>
    <name type="synonym">Hemiscyllium punctatum</name>
    <dbReference type="NCBI Taxonomy" id="137246"/>
    <lineage>
        <taxon>Eukaryota</taxon>
        <taxon>Metazoa</taxon>
        <taxon>Chordata</taxon>
        <taxon>Craniata</taxon>
        <taxon>Vertebrata</taxon>
        <taxon>Chondrichthyes</taxon>
        <taxon>Elasmobranchii</taxon>
        <taxon>Galeomorphii</taxon>
        <taxon>Galeoidea</taxon>
        <taxon>Orectolobiformes</taxon>
        <taxon>Hemiscylliidae</taxon>
        <taxon>Chiloscyllium</taxon>
    </lineage>
</organism>
<dbReference type="SMART" id="SM00454">
    <property type="entry name" value="SAM"/>
    <property type="match status" value="3"/>
</dbReference>
<keyword evidence="3" id="KW-0963">Cytoplasm</keyword>
<dbReference type="PANTHER" id="PTHR12587:SF15">
    <property type="entry name" value="LIPRIN-ALPHA-1"/>
    <property type="match status" value="1"/>
</dbReference>
<feature type="domain" description="SAM" evidence="9">
    <location>
        <begin position="884"/>
        <end position="950"/>
    </location>
</feature>
<evidence type="ECO:0000259" key="9">
    <source>
        <dbReference type="PROSITE" id="PS50105"/>
    </source>
</evidence>
<feature type="coiled-coil region" evidence="7">
    <location>
        <begin position="168"/>
        <end position="195"/>
    </location>
</feature>
<evidence type="ECO:0000256" key="3">
    <source>
        <dbReference type="ARBA" id="ARBA00022490"/>
    </source>
</evidence>
<feature type="coiled-coil region" evidence="7">
    <location>
        <begin position="33"/>
        <end position="124"/>
    </location>
</feature>
<dbReference type="GO" id="GO:0050808">
    <property type="term" value="P:synapse organization"/>
    <property type="evidence" value="ECO:0007669"/>
    <property type="project" value="TreeGrafter"/>
</dbReference>
<comment type="caution">
    <text evidence="10">The sequence shown here is derived from an EMBL/GenBank/DDBJ whole genome shotgun (WGS) entry which is preliminary data.</text>
</comment>
<keyword evidence="6 7" id="KW-0175">Coiled coil</keyword>
<dbReference type="GO" id="GO:0005737">
    <property type="term" value="C:cytoplasm"/>
    <property type="evidence" value="ECO:0007669"/>
    <property type="project" value="UniProtKB-SubCell"/>
</dbReference>
<dbReference type="InterPro" id="IPR037621">
    <property type="entry name" value="LIP-1_SAM_2"/>
</dbReference>
<gene>
    <name evidence="10" type="ORF">chiPu_0016366</name>
</gene>
<dbReference type="OrthoDB" id="2132119at2759"/>
<evidence type="ECO:0000256" key="4">
    <source>
        <dbReference type="ARBA" id="ARBA00022553"/>
    </source>
</evidence>
<dbReference type="AlphaFoldDB" id="A0A401T5D3"/>
<dbReference type="OMA" id="CIGLREY"/>
<dbReference type="Gene3D" id="1.10.150.50">
    <property type="entry name" value="Transcription Factor, Ets-1"/>
    <property type="match status" value="3"/>
</dbReference>
<feature type="region of interest" description="Disordered" evidence="8">
    <location>
        <begin position="1174"/>
        <end position="1194"/>
    </location>
</feature>
<dbReference type="Pfam" id="PF07647">
    <property type="entry name" value="SAM_2"/>
    <property type="match status" value="1"/>
</dbReference>
<evidence type="ECO:0000256" key="6">
    <source>
        <dbReference type="ARBA" id="ARBA00023054"/>
    </source>
</evidence>
<accession>A0A401T5D3</accession>
<evidence type="ECO:0000313" key="11">
    <source>
        <dbReference type="Proteomes" id="UP000287033"/>
    </source>
</evidence>
<dbReference type="FunFam" id="1.10.150.50:FF:000003">
    <property type="entry name" value="liprin-alpha-2 isoform X1"/>
    <property type="match status" value="1"/>
</dbReference>
<comment type="subcellular location">
    <subcellularLocation>
        <location evidence="1">Cytoplasm</location>
    </subcellularLocation>
</comment>
<feature type="region of interest" description="Disordered" evidence="8">
    <location>
        <begin position="422"/>
        <end position="441"/>
    </location>
</feature>
<dbReference type="SUPFAM" id="SSF47769">
    <property type="entry name" value="SAM/Pointed domain"/>
    <property type="match status" value="3"/>
</dbReference>
<feature type="region of interest" description="Disordered" evidence="8">
    <location>
        <begin position="683"/>
        <end position="849"/>
    </location>
</feature>
<feature type="domain" description="SAM" evidence="9">
    <location>
        <begin position="1057"/>
        <end position="1126"/>
    </location>
</feature>
<dbReference type="InterPro" id="IPR037620">
    <property type="entry name" value="LIP-1_SAM_1"/>
</dbReference>
<dbReference type="PANTHER" id="PTHR12587">
    <property type="entry name" value="LAR INTERACTING PROTEIN LIP -RELATED PROTEIN"/>
    <property type="match status" value="1"/>
</dbReference>
<dbReference type="InterPro" id="IPR057892">
    <property type="entry name" value="LIP-1_CC2"/>
</dbReference>
<dbReference type="CDD" id="cd09568">
    <property type="entry name" value="SAM_liprin-alpha1_2_3_4_repeat3"/>
    <property type="match status" value="1"/>
</dbReference>
<evidence type="ECO:0000256" key="8">
    <source>
        <dbReference type="SAM" id="MobiDB-lite"/>
    </source>
</evidence>
<sequence length="1208" mass="137241">MMCEVMPTISEDTLSPRASQCGTDTEANFEQLMVNMLDERDKLLESLRESQEALALCQAKMQEAFHERDSLQRQLNTALPQEFAALTKELNVCREHLLEREEEISELKAERNNTRLLLEHLECLVSRHERSLRMTVVKRQAQSPAGVSSEVEVLKALKSLFEHHKALDEKVRERLRVALERVSALEEEIVVREKEISLFKEQHTLASKKGATDPLEDGKRDSENTPSTNGMRFSNCSINHEEDSIKVIELQETIDKQNKEQGQLKDRLAALSSRVSELEEDLDTARKDLIKSEEMNTKLQRDLREAMAQKDDMEERITTLEKRYLSAQRESTSVHDLNDKLENELANKDALYIQSEEKNRQLQERLELAEQKLQQTLRKAETLPEVEAELAQRVAALTKAEERHGNIEERLRQLEAQLEEKNQELQRARQREKMNEEHNKRLSDTVDKLLSESNERLQLHLKERMAALEEKNSLIRELENTKQLIEETHHEKNKLLAENDQWRVKAASFGDALHHSRSHLGSPSDFRYPITSASEVDKHPDQYSGASVLRRTQKGRLAALRDEPSKVQTLNEQEWERAQQASVLANVAQAFESDAEVSDAEDDRETIFSSVDLLSPSGQADAQTLAMMLQEQLDAINNEIRLIQEEKESTQQRAEEIESRVGSGSLDGLNLCRYRGGTLPASFTGSSLASSSPPGSGHSTPRRTPRNPAHEIDRLGVMTLPSDLRKHRRKLAKDDTREDKTTIKCETSPPSTPRSIRLDRLNQGASLTVSQEDIRDIRSSTGSQDGQVSNPSSSNSSQDSLHKAPKKKSIKSSFGRLFGKKEKGRLGQPSKDPTGQAGIPDMETCPQDTLGLSKLGQAEKDRKLKKKTELLEEARRQGLPFALWDGPTVVVWLELWVGMPAWYVAACRANVKSGAIMSALSDTEIQREIGISNPLHRLKLRLAIQEMVSLTSPSAPATSRTTLAYGDMNHEWIGNEWLPSLGLPQYRSYFMECLVDARMLDHLTKKDLRGQLKMVDSFHRKSLHCGIMALKRLNYDRKELERRREDSQHEIKDVMVWTNERVIRWVQSIGLKEYANNLVEIGVHGGLIALDELFDYNALALLLQIPTQNTQARQSLEREFNNLLALGTDRRLDDEDEKGFRRAPSWRKKFRPKDVRGMTPGSAETLPANFRVTSTMSSPSVQPKKMQTDGNISGEARMDSTTVRTYSC</sequence>
<name>A0A401T5D3_CHIPU</name>
<dbReference type="InterPro" id="IPR029515">
    <property type="entry name" value="Liprin"/>
</dbReference>
<evidence type="ECO:0000256" key="2">
    <source>
        <dbReference type="ARBA" id="ARBA00007026"/>
    </source>
</evidence>
<evidence type="ECO:0000313" key="10">
    <source>
        <dbReference type="EMBL" id="GCC37858.1"/>
    </source>
</evidence>
<dbReference type="GO" id="GO:0048786">
    <property type="term" value="C:presynaptic active zone"/>
    <property type="evidence" value="ECO:0007669"/>
    <property type="project" value="TreeGrafter"/>
</dbReference>